<keyword evidence="3" id="KW-1185">Reference proteome</keyword>
<comment type="caution">
    <text evidence="2">The sequence shown here is derived from an EMBL/GenBank/DDBJ whole genome shotgun (WGS) entry which is preliminary data.</text>
</comment>
<dbReference type="EMBL" id="JAHUTJ010043064">
    <property type="protein sequence ID" value="MED6281417.1"/>
    <property type="molecule type" value="Genomic_DNA"/>
</dbReference>
<proteinExistence type="predicted"/>
<feature type="transmembrane region" description="Helical" evidence="1">
    <location>
        <begin position="69"/>
        <end position="86"/>
    </location>
</feature>
<evidence type="ECO:0000256" key="1">
    <source>
        <dbReference type="SAM" id="Phobius"/>
    </source>
</evidence>
<accession>A0ABU7E299</accession>
<gene>
    <name evidence="2" type="ORF">CHARACLAT_021328</name>
</gene>
<name>A0ABU7E299_9TELE</name>
<keyword evidence="1" id="KW-1133">Transmembrane helix</keyword>
<feature type="transmembrane region" description="Helical" evidence="1">
    <location>
        <begin position="98"/>
        <end position="119"/>
    </location>
</feature>
<dbReference type="Proteomes" id="UP001352852">
    <property type="component" value="Unassembled WGS sequence"/>
</dbReference>
<sequence length="132" mass="14825">MNPEIWAYSTVSPGSVQYLLLVPGLGSFGIITASMRCGTEEISLWFCQGSAVQEVQVALRCRTSTPRHCWFWCVIVLLTTAHRFSIEFGSDQFGGVTMVINAWIGTLGSVGWYQVLLDLHKACQQKRSMKFW</sequence>
<organism evidence="2 3">
    <name type="scientific">Characodon lateralis</name>
    <dbReference type="NCBI Taxonomy" id="208331"/>
    <lineage>
        <taxon>Eukaryota</taxon>
        <taxon>Metazoa</taxon>
        <taxon>Chordata</taxon>
        <taxon>Craniata</taxon>
        <taxon>Vertebrata</taxon>
        <taxon>Euteleostomi</taxon>
        <taxon>Actinopterygii</taxon>
        <taxon>Neopterygii</taxon>
        <taxon>Teleostei</taxon>
        <taxon>Neoteleostei</taxon>
        <taxon>Acanthomorphata</taxon>
        <taxon>Ovalentaria</taxon>
        <taxon>Atherinomorphae</taxon>
        <taxon>Cyprinodontiformes</taxon>
        <taxon>Goodeidae</taxon>
        <taxon>Characodon</taxon>
    </lineage>
</organism>
<keyword evidence="1" id="KW-0812">Transmembrane</keyword>
<keyword evidence="1" id="KW-0472">Membrane</keyword>
<evidence type="ECO:0000313" key="3">
    <source>
        <dbReference type="Proteomes" id="UP001352852"/>
    </source>
</evidence>
<feature type="transmembrane region" description="Helical" evidence="1">
    <location>
        <begin position="16"/>
        <end position="35"/>
    </location>
</feature>
<protein>
    <submittedName>
        <fullName evidence="2">Uncharacterized protein</fullName>
    </submittedName>
</protein>
<evidence type="ECO:0000313" key="2">
    <source>
        <dbReference type="EMBL" id="MED6281417.1"/>
    </source>
</evidence>
<reference evidence="2 3" key="1">
    <citation type="submission" date="2021-06" db="EMBL/GenBank/DDBJ databases">
        <authorList>
            <person name="Palmer J.M."/>
        </authorList>
    </citation>
    <scope>NUCLEOTIDE SEQUENCE [LARGE SCALE GENOMIC DNA]</scope>
    <source>
        <strain evidence="2 3">CL_MEX2019</strain>
        <tissue evidence="2">Muscle</tissue>
    </source>
</reference>